<proteinExistence type="predicted"/>
<dbReference type="AlphaFoldDB" id="A0AAE1L5N2"/>
<reference evidence="2" key="1">
    <citation type="submission" date="2021-07" db="EMBL/GenBank/DDBJ databases">
        <authorList>
            <person name="Catto M.A."/>
            <person name="Jacobson A."/>
            <person name="Kennedy G."/>
            <person name="Labadie P."/>
            <person name="Hunt B.G."/>
            <person name="Srinivasan R."/>
        </authorList>
    </citation>
    <scope>NUCLEOTIDE SEQUENCE</scope>
    <source>
        <strain evidence="2">PL_HMW_Pooled</strain>
        <tissue evidence="2">Head</tissue>
    </source>
</reference>
<keyword evidence="3" id="KW-1185">Reference proteome</keyword>
<name>A0AAE1L5N2_9NEOP</name>
<organism evidence="2 3">
    <name type="scientific">Frankliniella fusca</name>
    <dbReference type="NCBI Taxonomy" id="407009"/>
    <lineage>
        <taxon>Eukaryota</taxon>
        <taxon>Metazoa</taxon>
        <taxon>Ecdysozoa</taxon>
        <taxon>Arthropoda</taxon>
        <taxon>Hexapoda</taxon>
        <taxon>Insecta</taxon>
        <taxon>Pterygota</taxon>
        <taxon>Neoptera</taxon>
        <taxon>Paraneoptera</taxon>
        <taxon>Thysanoptera</taxon>
        <taxon>Terebrantia</taxon>
        <taxon>Thripoidea</taxon>
        <taxon>Thripidae</taxon>
        <taxon>Frankliniella</taxon>
    </lineage>
</organism>
<evidence type="ECO:0000313" key="3">
    <source>
        <dbReference type="Proteomes" id="UP001219518"/>
    </source>
</evidence>
<dbReference type="EMBL" id="JAHWGI010000011">
    <property type="protein sequence ID" value="KAK3907430.1"/>
    <property type="molecule type" value="Genomic_DNA"/>
</dbReference>
<keyword evidence="1" id="KW-1133">Transmembrane helix</keyword>
<accession>A0AAE1L5N2</accession>
<gene>
    <name evidence="2" type="ORF">KUF71_002929</name>
</gene>
<evidence type="ECO:0000313" key="2">
    <source>
        <dbReference type="EMBL" id="KAK3907430.1"/>
    </source>
</evidence>
<protein>
    <submittedName>
        <fullName evidence="2">Opaque-specific ABC transporter CDR3</fullName>
    </submittedName>
</protein>
<sequence>MLPLKLTKYVFLFAQKISYMIVLGTFLNMFLVTILEVCLCQKLCEIVKIVCGKFHKLILIFMIQSQAMPQSYLIYILLSCSHLFLCRQPLFSKKCFIFVFTSDCFAFITLKCSSFFFSL</sequence>
<keyword evidence="1" id="KW-0812">Transmembrane</keyword>
<feature type="transmembrane region" description="Helical" evidence="1">
    <location>
        <begin position="20"/>
        <end position="39"/>
    </location>
</feature>
<keyword evidence="1" id="KW-0472">Membrane</keyword>
<evidence type="ECO:0000256" key="1">
    <source>
        <dbReference type="SAM" id="Phobius"/>
    </source>
</evidence>
<reference evidence="2" key="2">
    <citation type="journal article" date="2023" name="BMC Genomics">
        <title>Pest status, molecular evolution, and epigenetic factors derived from the genome assembly of Frankliniella fusca, a thysanopteran phytovirus vector.</title>
        <authorList>
            <person name="Catto M.A."/>
            <person name="Labadie P.E."/>
            <person name="Jacobson A.L."/>
            <person name="Kennedy G.G."/>
            <person name="Srinivasan R."/>
            <person name="Hunt B.G."/>
        </authorList>
    </citation>
    <scope>NUCLEOTIDE SEQUENCE</scope>
    <source>
        <strain evidence="2">PL_HMW_Pooled</strain>
    </source>
</reference>
<feature type="transmembrane region" description="Helical" evidence="1">
    <location>
        <begin position="96"/>
        <end position="117"/>
    </location>
</feature>
<dbReference type="Proteomes" id="UP001219518">
    <property type="component" value="Unassembled WGS sequence"/>
</dbReference>
<comment type="caution">
    <text evidence="2">The sequence shown here is derived from an EMBL/GenBank/DDBJ whole genome shotgun (WGS) entry which is preliminary data.</text>
</comment>